<organism evidence="2 3">
    <name type="scientific">Ascobolus immersus RN42</name>
    <dbReference type="NCBI Taxonomy" id="1160509"/>
    <lineage>
        <taxon>Eukaryota</taxon>
        <taxon>Fungi</taxon>
        <taxon>Dikarya</taxon>
        <taxon>Ascomycota</taxon>
        <taxon>Pezizomycotina</taxon>
        <taxon>Pezizomycetes</taxon>
        <taxon>Pezizales</taxon>
        <taxon>Ascobolaceae</taxon>
        <taxon>Ascobolus</taxon>
    </lineage>
</organism>
<dbReference type="CDD" id="cd08948">
    <property type="entry name" value="5beta-POR_like_SDR_a"/>
    <property type="match status" value="1"/>
</dbReference>
<name>A0A3N4IL08_ASCIM</name>
<evidence type="ECO:0000313" key="3">
    <source>
        <dbReference type="Proteomes" id="UP000275078"/>
    </source>
</evidence>
<dbReference type="OrthoDB" id="1731983at2759"/>
<dbReference type="Proteomes" id="UP000275078">
    <property type="component" value="Unassembled WGS sequence"/>
</dbReference>
<reference evidence="2 3" key="1">
    <citation type="journal article" date="2018" name="Nat. Ecol. Evol.">
        <title>Pezizomycetes genomes reveal the molecular basis of ectomycorrhizal truffle lifestyle.</title>
        <authorList>
            <person name="Murat C."/>
            <person name="Payen T."/>
            <person name="Noel B."/>
            <person name="Kuo A."/>
            <person name="Morin E."/>
            <person name="Chen J."/>
            <person name="Kohler A."/>
            <person name="Krizsan K."/>
            <person name="Balestrini R."/>
            <person name="Da Silva C."/>
            <person name="Montanini B."/>
            <person name="Hainaut M."/>
            <person name="Levati E."/>
            <person name="Barry K.W."/>
            <person name="Belfiori B."/>
            <person name="Cichocki N."/>
            <person name="Clum A."/>
            <person name="Dockter R.B."/>
            <person name="Fauchery L."/>
            <person name="Guy J."/>
            <person name="Iotti M."/>
            <person name="Le Tacon F."/>
            <person name="Lindquist E.A."/>
            <person name="Lipzen A."/>
            <person name="Malagnac F."/>
            <person name="Mello A."/>
            <person name="Molinier V."/>
            <person name="Miyauchi S."/>
            <person name="Poulain J."/>
            <person name="Riccioni C."/>
            <person name="Rubini A."/>
            <person name="Sitrit Y."/>
            <person name="Splivallo R."/>
            <person name="Traeger S."/>
            <person name="Wang M."/>
            <person name="Zifcakova L."/>
            <person name="Wipf D."/>
            <person name="Zambonelli A."/>
            <person name="Paolocci F."/>
            <person name="Nowrousian M."/>
            <person name="Ottonello S."/>
            <person name="Baldrian P."/>
            <person name="Spatafora J.W."/>
            <person name="Henrissat B."/>
            <person name="Nagy L.G."/>
            <person name="Aury J.M."/>
            <person name="Wincker P."/>
            <person name="Grigoriev I.V."/>
            <person name="Bonfante P."/>
            <person name="Martin F.M."/>
        </authorList>
    </citation>
    <scope>NUCLEOTIDE SEQUENCE [LARGE SCALE GENOMIC DNA]</scope>
    <source>
        <strain evidence="2 3">RN42</strain>
    </source>
</reference>
<accession>A0A3N4IL08</accession>
<sequence>MADNSHTMHTVTPNRVALVTGANGITGAALVNQFASEPDWKKIIAISRRPGHSLPNDPRVQFISIDLSKSPEEIGQILKANGATDITHIYHTAYVEGKAEGDAQFQELWDLNVPMFDNVLTAVECVSEESLKRVTLQTGGKHYGIFQRAPPVPISEEVGRYEQGPPNFYYGQEDVLFRHRHGKHWSYTVVRPQIIIGKTKGNGMSFVTSLGLYFTIKKYLQQPAVYGGKPSVWDVPVECSTATAIAKFTSYISQNTEAAGHEFNISDADPTQPSFKDYFEYLSNYFGVPIEQKEGYSIVEDMKDKEQVWNEIAEKYGVSKEAFGYGTWKFLDMTFQGTPGPIVYDMSKARKYGWTETRNTREEIGKVLDQMKQEHIIPDLFTFRA</sequence>
<dbReference type="Pfam" id="PF22917">
    <property type="entry name" value="PRISE"/>
    <property type="match status" value="1"/>
</dbReference>
<dbReference type="SUPFAM" id="SSF51735">
    <property type="entry name" value="NAD(P)-binding Rossmann-fold domains"/>
    <property type="match status" value="1"/>
</dbReference>
<dbReference type="EMBL" id="ML119648">
    <property type="protein sequence ID" value="RPA86822.1"/>
    <property type="molecule type" value="Genomic_DNA"/>
</dbReference>
<gene>
    <name evidence="2" type="ORF">BJ508DRAFT_411000</name>
</gene>
<evidence type="ECO:0000313" key="2">
    <source>
        <dbReference type="EMBL" id="RPA86822.1"/>
    </source>
</evidence>
<proteinExistence type="predicted"/>
<keyword evidence="3" id="KW-1185">Reference proteome</keyword>
<dbReference type="PANTHER" id="PTHR32487:SF0">
    <property type="entry name" value="3-OXO-DELTA(4,5)-STEROID 5-BETA-REDUCTASE"/>
    <property type="match status" value="1"/>
</dbReference>
<protein>
    <submittedName>
        <fullName evidence="2">NAD(P)-binding protein</fullName>
    </submittedName>
</protein>
<dbReference type="InterPro" id="IPR036291">
    <property type="entry name" value="NAD(P)-bd_dom_sf"/>
</dbReference>
<feature type="domain" description="PRISE-like Rossmann-fold" evidence="1">
    <location>
        <begin position="17"/>
        <end position="378"/>
    </location>
</feature>
<dbReference type="STRING" id="1160509.A0A3N4IL08"/>
<dbReference type="AlphaFoldDB" id="A0A3N4IL08"/>
<dbReference type="PANTHER" id="PTHR32487">
    <property type="entry name" value="3-OXO-DELTA(4,5)-STEROID 5-BETA-REDUCTASE"/>
    <property type="match status" value="1"/>
</dbReference>
<evidence type="ECO:0000259" key="1">
    <source>
        <dbReference type="Pfam" id="PF22917"/>
    </source>
</evidence>
<dbReference type="Gene3D" id="3.40.50.720">
    <property type="entry name" value="NAD(P)-binding Rossmann-like Domain"/>
    <property type="match status" value="1"/>
</dbReference>
<dbReference type="InterPro" id="IPR055222">
    <property type="entry name" value="PRISE-like_Rossmann-fold"/>
</dbReference>